<gene>
    <name evidence="1" type="ORF">MFERI14822_00825</name>
</gene>
<evidence type="ECO:0000313" key="2">
    <source>
        <dbReference type="Proteomes" id="UP001178743"/>
    </source>
</evidence>
<organism evidence="1 2">
    <name type="scientific">Mycoplasma feriruminatoris</name>
    <dbReference type="NCBI Taxonomy" id="1179777"/>
    <lineage>
        <taxon>Bacteria</taxon>
        <taxon>Bacillati</taxon>
        <taxon>Mycoplasmatota</taxon>
        <taxon>Mollicutes</taxon>
        <taxon>Mycoplasmataceae</taxon>
        <taxon>Mycoplasma</taxon>
    </lineage>
</organism>
<evidence type="ECO:0000313" key="1">
    <source>
        <dbReference type="EMBL" id="WFQ93032.1"/>
    </source>
</evidence>
<reference evidence="1" key="1">
    <citation type="submission" date="2022-06" db="EMBL/GenBank/DDBJ databases">
        <title>Comparative genomic analysis of Mycoplasma feriruminatoris and the Mycoplasma mycoides cluster.</title>
        <authorList>
            <person name="Baby V."/>
            <person name="Ambroset C."/>
            <person name="Gaurivaud P."/>
            <person name="Boury C."/>
            <person name="Guichoux E."/>
            <person name="Lartigue C."/>
            <person name="Tardy F."/>
            <person name="Sirand-Pugnet P."/>
        </authorList>
    </citation>
    <scope>NUCLEOTIDE SEQUENCE</scope>
    <source>
        <strain evidence="1">L14822</strain>
    </source>
</reference>
<proteinExistence type="predicted"/>
<dbReference type="Proteomes" id="UP001178743">
    <property type="component" value="Chromosome"/>
</dbReference>
<dbReference type="AlphaFoldDB" id="A0AAX3TGS2"/>
<sequence>MIKNNEDETYLQLVEEFWEEIKFKNNETSLFLYEELKELAAKIDKFDNPEAFSNEYESQMMYIENFLVAQTLLKKWDRKYFQKIMEKLENKGKPNDESI</sequence>
<name>A0AAX3TGS2_9MOLU</name>
<dbReference type="EMBL" id="CP104008">
    <property type="protein sequence ID" value="WFQ93032.1"/>
    <property type="molecule type" value="Genomic_DNA"/>
</dbReference>
<dbReference type="RefSeq" id="WP_278307485.1">
    <property type="nucleotide sequence ID" value="NZ_CP104008.1"/>
</dbReference>
<protein>
    <submittedName>
        <fullName evidence="1">Uncharacterized protein</fullName>
    </submittedName>
</protein>
<accession>A0AAX3TGS2</accession>